<feature type="disulfide bond" evidence="2">
    <location>
        <begin position="122"/>
        <end position="137"/>
    </location>
</feature>
<dbReference type="EMBL" id="OIVN01000867">
    <property type="protein sequence ID" value="SPC86635.1"/>
    <property type="molecule type" value="Genomic_DNA"/>
</dbReference>
<feature type="disulfide bond" evidence="2">
    <location>
        <begin position="151"/>
        <end position="161"/>
    </location>
</feature>
<dbReference type="Gene3D" id="2.60.110.10">
    <property type="entry name" value="Thaumatin"/>
    <property type="match status" value="1"/>
</dbReference>
<feature type="disulfide bond" evidence="2">
    <location>
        <begin position="109"/>
        <end position="191"/>
    </location>
</feature>
<feature type="disulfide bond" evidence="2">
    <location>
        <begin position="57"/>
        <end position="63"/>
    </location>
</feature>
<dbReference type="SMART" id="SM00205">
    <property type="entry name" value="THN"/>
    <property type="match status" value="1"/>
</dbReference>
<dbReference type="InterPro" id="IPR017949">
    <property type="entry name" value="Thaumatin_CS"/>
</dbReference>
<keyword evidence="2" id="KW-1015">Disulfide bond</keyword>
<dbReference type="PANTHER" id="PTHR31048">
    <property type="entry name" value="OS03G0233200 PROTEIN"/>
    <property type="match status" value="1"/>
</dbReference>
<evidence type="ECO:0000256" key="2">
    <source>
        <dbReference type="PIRSR" id="PIRSR002703-1"/>
    </source>
</evidence>
<dbReference type="InterPro" id="IPR037176">
    <property type="entry name" value="Osmotin/thaumatin-like_sf"/>
</dbReference>
<evidence type="ECO:0000256" key="3">
    <source>
        <dbReference type="SAM" id="SignalP"/>
    </source>
</evidence>
<dbReference type="CDD" id="cd09218">
    <property type="entry name" value="TLP-PA"/>
    <property type="match status" value="1"/>
</dbReference>
<sequence length="201" mass="21565">MELKLLYLLLVLSFLGVDAAVFTLQNRCGNTVWPGIQGGEGKAPLMNGKGTCLTGDCGGNLECSGAGGAPPSTLAEFTLDSPVDYYDISLVDGYNMPVSIIPLGVSSSCKTSRCLSDINQACPEGLQVRKNRRVVACKSACLAFNTPEYCCTGEYSNPQTCRPSNYSNVFKDSCPLAYTYAYDDPSSLFTCEGADYLIRFC</sequence>
<evidence type="ECO:0000256" key="1">
    <source>
        <dbReference type="ARBA" id="ARBA00010607"/>
    </source>
</evidence>
<proteinExistence type="inferred from homology"/>
<keyword evidence="3" id="KW-0732">Signal</keyword>
<evidence type="ECO:0000313" key="4">
    <source>
        <dbReference type="EMBL" id="SPC86635.1"/>
    </source>
</evidence>
<dbReference type="PIRSF" id="PIRSF002703">
    <property type="entry name" value="Thaumatin"/>
    <property type="match status" value="1"/>
</dbReference>
<dbReference type="InterPro" id="IPR001938">
    <property type="entry name" value="Thaumatin"/>
</dbReference>
<feature type="disulfide bond" evidence="2">
    <location>
        <begin position="114"/>
        <end position="174"/>
    </location>
</feature>
<name>A0A2N9FHQ7_FAGSY</name>
<dbReference type="FunFam" id="2.60.110.10:FF:000004">
    <property type="entry name" value="THAUMATIN-LIKE PROTEIN 1"/>
    <property type="match status" value="1"/>
</dbReference>
<feature type="signal peptide" evidence="3">
    <location>
        <begin position="1"/>
        <end position="19"/>
    </location>
</feature>
<dbReference type="PROSITE" id="PS00316">
    <property type="entry name" value="THAUMATIN_1"/>
    <property type="match status" value="1"/>
</dbReference>
<comment type="similarity">
    <text evidence="1">Belongs to the thaumatin family.</text>
</comment>
<evidence type="ECO:0008006" key="5">
    <source>
        <dbReference type="Google" id="ProtNLM"/>
    </source>
</evidence>
<accession>A0A2N9FHQ7</accession>
<feature type="disulfide bond" evidence="2">
    <location>
        <begin position="141"/>
        <end position="150"/>
    </location>
</feature>
<dbReference type="Pfam" id="PF00314">
    <property type="entry name" value="Thaumatin"/>
    <property type="match status" value="1"/>
</dbReference>
<dbReference type="SUPFAM" id="SSF49870">
    <property type="entry name" value="Osmotin, thaumatin-like protein"/>
    <property type="match status" value="1"/>
</dbReference>
<dbReference type="AlphaFoldDB" id="A0A2N9FHQ7"/>
<gene>
    <name evidence="4" type="ORF">FSB_LOCUS14517</name>
</gene>
<feature type="chain" id="PRO_5014608233" description="Thaumatin-like protein" evidence="3">
    <location>
        <begin position="20"/>
        <end position="201"/>
    </location>
</feature>
<reference evidence="4" key="1">
    <citation type="submission" date="2018-02" db="EMBL/GenBank/DDBJ databases">
        <authorList>
            <person name="Cohen D.B."/>
            <person name="Kent A.D."/>
        </authorList>
    </citation>
    <scope>NUCLEOTIDE SEQUENCE</scope>
</reference>
<protein>
    <recommendedName>
        <fullName evidence="5">Thaumatin-like protein</fullName>
    </recommendedName>
</protein>
<organism evidence="4">
    <name type="scientific">Fagus sylvatica</name>
    <name type="common">Beechnut</name>
    <dbReference type="NCBI Taxonomy" id="28930"/>
    <lineage>
        <taxon>Eukaryota</taxon>
        <taxon>Viridiplantae</taxon>
        <taxon>Streptophyta</taxon>
        <taxon>Embryophyta</taxon>
        <taxon>Tracheophyta</taxon>
        <taxon>Spermatophyta</taxon>
        <taxon>Magnoliopsida</taxon>
        <taxon>eudicotyledons</taxon>
        <taxon>Gunneridae</taxon>
        <taxon>Pentapetalae</taxon>
        <taxon>rosids</taxon>
        <taxon>fabids</taxon>
        <taxon>Fagales</taxon>
        <taxon>Fagaceae</taxon>
        <taxon>Fagus</taxon>
    </lineage>
</organism>
<dbReference type="PROSITE" id="PS51367">
    <property type="entry name" value="THAUMATIN_2"/>
    <property type="match status" value="1"/>
</dbReference>